<dbReference type="AlphaFoldDB" id="A0A6V7D134"/>
<evidence type="ECO:0000256" key="2">
    <source>
        <dbReference type="ARBA" id="ARBA00004924"/>
    </source>
</evidence>
<dbReference type="SUPFAM" id="SSF51905">
    <property type="entry name" value="FAD/NAD(P)-binding domain"/>
    <property type="match status" value="1"/>
</dbReference>
<organism evidence="8">
    <name type="scientific">Xanthomonas hortorum pv. gardneri</name>
    <dbReference type="NCBI Taxonomy" id="2754056"/>
    <lineage>
        <taxon>Bacteria</taxon>
        <taxon>Pseudomonadati</taxon>
        <taxon>Pseudomonadota</taxon>
        <taxon>Gammaproteobacteria</taxon>
        <taxon>Lysobacterales</taxon>
        <taxon>Lysobacteraceae</taxon>
        <taxon>Xanthomonas</taxon>
    </lineage>
</organism>
<keyword evidence="4" id="KW-0285">Flavoprotein</keyword>
<keyword evidence="7" id="KW-0560">Oxidoreductase</keyword>
<dbReference type="InterPro" id="IPR036188">
    <property type="entry name" value="FAD/NAD-bd_sf"/>
</dbReference>
<gene>
    <name evidence="8" type="primary">mbtG</name>
    <name evidence="8" type="ORF">CFBP8129_18840</name>
</gene>
<dbReference type="InterPro" id="IPR025700">
    <property type="entry name" value="Lys/Orn_oxygenase"/>
</dbReference>
<evidence type="ECO:0000256" key="4">
    <source>
        <dbReference type="ARBA" id="ARBA00022630"/>
    </source>
</evidence>
<comment type="cofactor">
    <cofactor evidence="1">
        <name>FAD</name>
        <dbReference type="ChEBI" id="CHEBI:57692"/>
    </cofactor>
</comment>
<evidence type="ECO:0000256" key="1">
    <source>
        <dbReference type="ARBA" id="ARBA00001974"/>
    </source>
</evidence>
<dbReference type="EMBL" id="LR828253">
    <property type="protein sequence ID" value="CAD0325735.1"/>
    <property type="molecule type" value="Genomic_DNA"/>
</dbReference>
<dbReference type="Pfam" id="PF13434">
    <property type="entry name" value="Lys_Orn_oxgnase"/>
    <property type="match status" value="1"/>
</dbReference>
<protein>
    <submittedName>
        <fullName evidence="8">L-lysine N6-monooxygenase MbtG</fullName>
    </submittedName>
</protein>
<name>A0A6V7D134_9XANT</name>
<evidence type="ECO:0000256" key="7">
    <source>
        <dbReference type="ARBA" id="ARBA00023002"/>
    </source>
</evidence>
<accession>A0A6V7D134</accession>
<comment type="similarity">
    <text evidence="3">Belongs to the lysine N(6)-hydroxylase/L-ornithine N(5)-oxygenase family.</text>
</comment>
<keyword evidence="5" id="KW-0274">FAD</keyword>
<sequence>MEAPKKEVTPVRLAVIGGGAKAAALSARSYALNHTVGDRPILIDIYEAVAEGANWSGGSGYTSGHQTLCTPIERDLGYPYVSEPEGVKRILFERFSWSAYLIDQSSRVHLDWVEGGRRPPTHADFAKYLTWAIKHSEAEVIKGRVVGLVESSGKWKINYRPVILKKSESLVYGHAKKSAESYDGVVVTGPGPASRVKVSRAGSFVFDGQTMWSKLDQVRVALDQVPPKDPDMPIVIIGAGGTAAAILAWLAANGQRSRNFIVISTQPAFYTRGDSVFENKLFNSRATWLSLPPKVRAEFSDRLNRGVVWNSVMGELSGIQRINFHYGRATQITGAKANARVSYLDAYDRSIGVDASVVFDAIGFDGWWWLKLLSKNSLSKFGGREALEANEVMGDDLAFNPSVWKLPPLHAPLQSSQIGPGYQSLMSLGSMASCILDAYLTPSDL</sequence>
<proteinExistence type="inferred from homology"/>
<dbReference type="GO" id="GO:0004497">
    <property type="term" value="F:monooxygenase activity"/>
    <property type="evidence" value="ECO:0007669"/>
    <property type="project" value="UniProtKB-KW"/>
</dbReference>
<evidence type="ECO:0000256" key="6">
    <source>
        <dbReference type="ARBA" id="ARBA00022857"/>
    </source>
</evidence>
<keyword evidence="6" id="KW-0521">NADP</keyword>
<evidence type="ECO:0000256" key="3">
    <source>
        <dbReference type="ARBA" id="ARBA00007588"/>
    </source>
</evidence>
<comment type="pathway">
    <text evidence="2">Siderophore biosynthesis.</text>
</comment>
<dbReference type="RefSeq" id="WP_006449050.1">
    <property type="nucleotide sequence ID" value="NZ_CP018728.1"/>
</dbReference>
<evidence type="ECO:0000256" key="5">
    <source>
        <dbReference type="ARBA" id="ARBA00022827"/>
    </source>
</evidence>
<keyword evidence="8" id="KW-0503">Monooxygenase</keyword>
<evidence type="ECO:0000313" key="8">
    <source>
        <dbReference type="EMBL" id="CAD0325735.1"/>
    </source>
</evidence>
<dbReference type="EMBL" id="LR828253">
    <property type="protein sequence ID" value="CAD0325726.1"/>
    <property type="molecule type" value="Genomic_DNA"/>
</dbReference>
<dbReference type="Gene3D" id="3.50.50.60">
    <property type="entry name" value="FAD/NAD(P)-binding domain"/>
    <property type="match status" value="1"/>
</dbReference>
<reference evidence="8" key="1">
    <citation type="submission" date="2020-07" db="EMBL/GenBank/DDBJ databases">
        <authorList>
            <person name="Pothier F. J."/>
        </authorList>
    </citation>
    <scope>NUCLEOTIDE SEQUENCE</scope>
    <source>
        <strain evidence="8">CFBP 8129</strain>
    </source>
</reference>